<dbReference type="PRINTS" id="PR00301">
    <property type="entry name" value="HEATSHOCK70"/>
</dbReference>
<dbReference type="CDD" id="cd00198">
    <property type="entry name" value="vWFA"/>
    <property type="match status" value="1"/>
</dbReference>
<accession>A0A450XVT3</accession>
<dbReference type="InterPro" id="IPR002035">
    <property type="entry name" value="VWF_A"/>
</dbReference>
<dbReference type="InterPro" id="IPR013126">
    <property type="entry name" value="Hsp_70_fam"/>
</dbReference>
<evidence type="ECO:0000256" key="2">
    <source>
        <dbReference type="ARBA" id="ARBA00022741"/>
    </source>
</evidence>
<name>A0A450XVT3_9GAMM</name>
<dbReference type="Pfam" id="PF00012">
    <property type="entry name" value="HSP70"/>
    <property type="match status" value="2"/>
</dbReference>
<dbReference type="FunFam" id="3.30.420.40:FF:000071">
    <property type="entry name" value="Molecular chaperone DnaK"/>
    <property type="match status" value="1"/>
</dbReference>
<keyword evidence="2 5" id="KW-0547">Nucleotide-binding</keyword>
<protein>
    <submittedName>
        <fullName evidence="8">Molecular chaperone DnaK (HSP70)</fullName>
    </submittedName>
</protein>
<dbReference type="FunFam" id="3.90.640.10:FF:000003">
    <property type="entry name" value="Molecular chaperone DnaK"/>
    <property type="match status" value="1"/>
</dbReference>
<dbReference type="InterPro" id="IPR018181">
    <property type="entry name" value="Heat_shock_70_CS"/>
</dbReference>
<gene>
    <name evidence="7" type="ORF">BECKMB1821G_GA0114241_104310</name>
    <name evidence="9" type="ORF">BECKMB1821H_GA0114242_104410</name>
    <name evidence="8" type="ORF">BECKMB1821I_GA0114274_104510</name>
</gene>
<comment type="similarity">
    <text evidence="1 5">Belongs to the heat shock protein 70 family.</text>
</comment>
<dbReference type="InterPro" id="IPR029047">
    <property type="entry name" value="HSP70_peptide-bd_sf"/>
</dbReference>
<dbReference type="AlphaFoldDB" id="A0A450XVT3"/>
<dbReference type="CDD" id="cd24029">
    <property type="entry name" value="ASKHA_NBD_HSP70_DnaK_HscA_HscC"/>
    <property type="match status" value="1"/>
</dbReference>
<evidence type="ECO:0000313" key="9">
    <source>
        <dbReference type="EMBL" id="VFK76153.1"/>
    </source>
</evidence>
<dbReference type="SUPFAM" id="SSF53067">
    <property type="entry name" value="Actin-like ATPase domain"/>
    <property type="match status" value="2"/>
</dbReference>
<feature type="domain" description="VWFA" evidence="6">
    <location>
        <begin position="511"/>
        <end position="673"/>
    </location>
</feature>
<evidence type="ECO:0000313" key="7">
    <source>
        <dbReference type="EMBL" id="VFK28938.1"/>
    </source>
</evidence>
<evidence type="ECO:0000256" key="3">
    <source>
        <dbReference type="ARBA" id="ARBA00022840"/>
    </source>
</evidence>
<evidence type="ECO:0000259" key="6">
    <source>
        <dbReference type="PROSITE" id="PS50234"/>
    </source>
</evidence>
<reference evidence="8" key="1">
    <citation type="submission" date="2019-02" db="EMBL/GenBank/DDBJ databases">
        <authorList>
            <person name="Gruber-Vodicka R. H."/>
            <person name="Seah K. B. B."/>
        </authorList>
    </citation>
    <scope>NUCLEOTIDE SEQUENCE</scope>
    <source>
        <strain evidence="7">BECK_BZ197</strain>
        <strain evidence="9">BECK_BZ198</strain>
        <strain evidence="8">BECK_BZ199</strain>
    </source>
</reference>
<sequence length="701" mass="75583">MSIAIGIDLGTTNCAVAHMDKSGRPVMLPNRDGASITPSVVCFLPDQIAIGSEAKEFQAAGVGEVAAFFKRQMGDTNFLFYANGRDWTAPDLSALLLMRLKEDAEESLGQSITQAVITVPAYFRNPQREATRAAGEAAGLQVLQLINEPTAAAIAYGIKQGTEQKDKTLLVYDLGGGTFDLTLLRVGKDEIRILNSEGDHELGGKDWDDRIIRFFATRFEEEHGIDPIADALTLTELLARVEQAKRQLTTARSARITITHEGNKGAYELDRATFDGITADLMERTILLTRKVLDDGGVKPANLDGVLLVGGSTRMPMVHDFITRTFGRPPMTGVNVDEAVALGAAVSAAEYLEKEGRARPKFFLGSRRTVDVTNHSLGMIAFNADRTAYINSIILPKNRPIPCVETRPYQLRTRQGGENQLEIFMTQGESDAPNDVTYIGRYLAKSVSHAGNGTVVIDIGYAYDASGTVTVTAKLRESKKNLPILIGPLEPGVPAQFLEPPPPIPAPPHVTVYLTFDLSGSMSGRPLKEAKKAAHRFVENLDLSHCSVGIVAVADKVKTMLKASQNGREIQKGIDGLDTGILGCCNDAHPFDEIKQLLEGVDGPCYAVVLADGVWAYQNKAAKKARACHQAGIEVIAIGFGSADKAFLNAIASSDEAGIFTDLHNLQETFTTIAQVLTERAGGLAFGDKKSGFSLRSLLRG</sequence>
<evidence type="ECO:0000256" key="1">
    <source>
        <dbReference type="ARBA" id="ARBA00007381"/>
    </source>
</evidence>
<dbReference type="PROSITE" id="PS00329">
    <property type="entry name" value="HSP70_2"/>
    <property type="match status" value="1"/>
</dbReference>
<dbReference type="PANTHER" id="PTHR19375">
    <property type="entry name" value="HEAT SHOCK PROTEIN 70KDA"/>
    <property type="match status" value="1"/>
</dbReference>
<dbReference type="Pfam" id="PF00092">
    <property type="entry name" value="VWA"/>
    <property type="match status" value="1"/>
</dbReference>
<keyword evidence="4" id="KW-0143">Chaperone</keyword>
<organism evidence="8">
    <name type="scientific">Candidatus Kentrum sp. MB</name>
    <dbReference type="NCBI Taxonomy" id="2138164"/>
    <lineage>
        <taxon>Bacteria</taxon>
        <taxon>Pseudomonadati</taxon>
        <taxon>Pseudomonadota</taxon>
        <taxon>Gammaproteobacteria</taxon>
        <taxon>Candidatus Kentrum</taxon>
    </lineage>
</organism>
<dbReference type="PROSITE" id="PS01036">
    <property type="entry name" value="HSP70_3"/>
    <property type="match status" value="1"/>
</dbReference>
<dbReference type="GO" id="GO:0140662">
    <property type="term" value="F:ATP-dependent protein folding chaperone"/>
    <property type="evidence" value="ECO:0007669"/>
    <property type="project" value="InterPro"/>
</dbReference>
<evidence type="ECO:0000256" key="5">
    <source>
        <dbReference type="RuleBase" id="RU003322"/>
    </source>
</evidence>
<dbReference type="EMBL" id="CAADFO010000043">
    <property type="protein sequence ID" value="VFK28938.1"/>
    <property type="molecule type" value="Genomic_DNA"/>
</dbReference>
<dbReference type="PROSITE" id="PS50234">
    <property type="entry name" value="VWFA"/>
    <property type="match status" value="1"/>
</dbReference>
<dbReference type="EMBL" id="CAADFQ010000045">
    <property type="protein sequence ID" value="VFK33411.1"/>
    <property type="molecule type" value="Genomic_DNA"/>
</dbReference>
<dbReference type="Gene3D" id="3.90.640.10">
    <property type="entry name" value="Actin, Chain A, domain 4"/>
    <property type="match status" value="1"/>
</dbReference>
<dbReference type="GO" id="GO:0005524">
    <property type="term" value="F:ATP binding"/>
    <property type="evidence" value="ECO:0007669"/>
    <property type="project" value="UniProtKB-KW"/>
</dbReference>
<dbReference type="InterPro" id="IPR043129">
    <property type="entry name" value="ATPase_NBD"/>
</dbReference>
<evidence type="ECO:0000313" key="8">
    <source>
        <dbReference type="EMBL" id="VFK33411.1"/>
    </source>
</evidence>
<proteinExistence type="inferred from homology"/>
<keyword evidence="3 5" id="KW-0067">ATP-binding</keyword>
<dbReference type="EMBL" id="CAADGH010000044">
    <property type="protein sequence ID" value="VFK76153.1"/>
    <property type="molecule type" value="Genomic_DNA"/>
</dbReference>
<dbReference type="SMART" id="SM00327">
    <property type="entry name" value="VWA"/>
    <property type="match status" value="1"/>
</dbReference>
<dbReference type="Gene3D" id="3.40.50.410">
    <property type="entry name" value="von Willebrand factor, type A domain"/>
    <property type="match status" value="1"/>
</dbReference>
<dbReference type="InterPro" id="IPR036465">
    <property type="entry name" value="vWFA_dom_sf"/>
</dbReference>
<dbReference type="PROSITE" id="PS00297">
    <property type="entry name" value="HSP70_1"/>
    <property type="match status" value="1"/>
</dbReference>
<dbReference type="Gene3D" id="3.30.420.40">
    <property type="match status" value="2"/>
</dbReference>
<dbReference type="SUPFAM" id="SSF100920">
    <property type="entry name" value="Heat shock protein 70kD (HSP70), peptide-binding domain"/>
    <property type="match status" value="1"/>
</dbReference>
<dbReference type="SUPFAM" id="SSF53300">
    <property type="entry name" value="vWA-like"/>
    <property type="match status" value="1"/>
</dbReference>
<evidence type="ECO:0000256" key="4">
    <source>
        <dbReference type="ARBA" id="ARBA00023186"/>
    </source>
</evidence>
<dbReference type="Gene3D" id="2.60.34.10">
    <property type="entry name" value="Substrate Binding Domain Of DNAk, Chain A, domain 1"/>
    <property type="match status" value="1"/>
</dbReference>